<dbReference type="EMBL" id="BAAATD010000010">
    <property type="protein sequence ID" value="GAA2621009.1"/>
    <property type="molecule type" value="Genomic_DNA"/>
</dbReference>
<evidence type="ECO:0000256" key="6">
    <source>
        <dbReference type="RuleBase" id="RU003355"/>
    </source>
</evidence>
<proteinExistence type="inferred from homology"/>
<sequence length="1112" mass="115636">MRRTGRVAVCAMLVGGGMAVLPAGAAQAEPRPLPAGALPAGRSWTVTLLTGDVVKVRTVKGRPPLVSVQPGKGRANRLFHQSFRPDGRVIVTPADVASQVGRVLDPALFDVTTLIRQGYDDARTRELPLIVAGAPGVRALGAREDQRLSSIGAVAVRQPKGQGTRLASALSARSGGVRHIWLDQKVRATAAPGTPKLSPAASRAPRLDRNLSQVGAPRAWKAGFTGSGVKVAVLDTGVDATHPDLAGRVAESKNFSKAADVVDRNGHGTHVAATVAGTGKASGGERRGVAPGASLMIGKVLDDEGEGELSDLIAGAEWAAPRSRVVNLSLGGWEQSDGTDPLSQAIDKLTAAHGSLFVAAAGNSGGLADISTPAAAGSALTVGAVDGKDTLAEFSSRGPRPGRAAMKPEIVAPGVDVVAARAKGTTMGEPVDARYTAASGTSMATPHVAGAAALLAQRHPDWNAARLKAALTGSADPAKGGDAFERGAGRLNAGAAVTAPVVSSTGVIDLGSVEGTRAVELSWTGRKATDLALSAKLIRRRGGVVNGALKLSAPTVKVPANGTATVGLKIDAARLKSKPGLYVAEVTAKGGPRTFVTFTVEPPGHTLTIKATPLPGTPDGAFSASPNITNLTDVTSPVPEVEIGADGTGTVRLPRGRYSVMGQVVDGTEGKLRAALVGDPDVMLDRDLTVTFDGAAAKEIKGSVQGRDTKTTMSYGFWSQGNGQALWGGGWFTFEGDNETVYAQPTEKVSTGTFNAYVGFRLAAPGNVWDLQERLGDRFPADPSFVVTPAVQSRMARLDQRFAAIDGDTTKPVGEKRYGITPEGFMIHDAASDAPAGTTRTDYMSAGRGLLWNDEAFPGAMDGWVDQEPFYERAPGSRETKTWGRQPMRPGPYSATAVSPSFCSPPPSVRSREVMTVYLVDLQTRPDGFDCGLLDEPDPIKRTMTLYAGNRKVGEASAQGARFPVPRAATTYRLRYDNDASAKLPVSTRTSTTWTFKSAGPSGTGTVRLPLLTVDYDLGLDLRNQPVGRPAVFTVARVKGGGTAKVTGLKFWTSADDGRTWTPVTVKALGGGRFSAPLPAPAKGQSISLRVAARDAGGSAVDQRIIKTYNIR</sequence>
<evidence type="ECO:0000256" key="1">
    <source>
        <dbReference type="ARBA" id="ARBA00011073"/>
    </source>
</evidence>
<dbReference type="SUPFAM" id="SSF52743">
    <property type="entry name" value="Subtilisin-like"/>
    <property type="match status" value="1"/>
</dbReference>
<dbReference type="InterPro" id="IPR000209">
    <property type="entry name" value="Peptidase_S8/S53_dom"/>
</dbReference>
<feature type="region of interest" description="Disordered" evidence="7">
    <location>
        <begin position="875"/>
        <end position="906"/>
    </location>
</feature>
<evidence type="ECO:0000313" key="11">
    <source>
        <dbReference type="Proteomes" id="UP001501509"/>
    </source>
</evidence>
<dbReference type="InterPro" id="IPR023828">
    <property type="entry name" value="Peptidase_S8_Ser-AS"/>
</dbReference>
<feature type="signal peptide" evidence="8">
    <location>
        <begin position="1"/>
        <end position="28"/>
    </location>
</feature>
<feature type="active site" description="Charge relay system" evidence="5">
    <location>
        <position position="235"/>
    </location>
</feature>
<dbReference type="PROSITE" id="PS00138">
    <property type="entry name" value="SUBTILASE_SER"/>
    <property type="match status" value="1"/>
</dbReference>
<evidence type="ECO:0000256" key="8">
    <source>
        <dbReference type="SAM" id="SignalP"/>
    </source>
</evidence>
<feature type="active site" description="Charge relay system" evidence="5">
    <location>
        <position position="442"/>
    </location>
</feature>
<evidence type="ECO:0000256" key="5">
    <source>
        <dbReference type="PROSITE-ProRule" id="PRU01240"/>
    </source>
</evidence>
<dbReference type="InterPro" id="IPR023827">
    <property type="entry name" value="Peptidase_S8_Asp-AS"/>
</dbReference>
<evidence type="ECO:0000256" key="3">
    <source>
        <dbReference type="ARBA" id="ARBA00022801"/>
    </source>
</evidence>
<keyword evidence="2 5" id="KW-0645">Protease</keyword>
<dbReference type="InterPro" id="IPR036852">
    <property type="entry name" value="Peptidase_S8/S53_dom_sf"/>
</dbReference>
<evidence type="ECO:0000259" key="9">
    <source>
        <dbReference type="Pfam" id="PF00082"/>
    </source>
</evidence>
<dbReference type="Pfam" id="PF00082">
    <property type="entry name" value="Peptidase_S8"/>
    <property type="match status" value="1"/>
</dbReference>
<dbReference type="InterPro" id="IPR015500">
    <property type="entry name" value="Peptidase_S8_subtilisin-rel"/>
</dbReference>
<dbReference type="PROSITE" id="PS00136">
    <property type="entry name" value="SUBTILASE_ASP"/>
    <property type="match status" value="1"/>
</dbReference>
<keyword evidence="3 5" id="KW-0378">Hydrolase</keyword>
<accession>A0ABP6CPM9</accession>
<dbReference type="CDD" id="cd07487">
    <property type="entry name" value="Peptidases_S8_1"/>
    <property type="match status" value="1"/>
</dbReference>
<organism evidence="10 11">
    <name type="scientific">Actinomadura fulvescens</name>
    <dbReference type="NCBI Taxonomy" id="46160"/>
    <lineage>
        <taxon>Bacteria</taxon>
        <taxon>Bacillati</taxon>
        <taxon>Actinomycetota</taxon>
        <taxon>Actinomycetes</taxon>
        <taxon>Streptosporangiales</taxon>
        <taxon>Thermomonosporaceae</taxon>
        <taxon>Actinomadura</taxon>
    </lineage>
</organism>
<comment type="similarity">
    <text evidence="1 5 6">Belongs to the peptidase S8 family.</text>
</comment>
<reference evidence="11" key="1">
    <citation type="journal article" date="2019" name="Int. J. Syst. Evol. Microbiol.">
        <title>The Global Catalogue of Microorganisms (GCM) 10K type strain sequencing project: providing services to taxonomists for standard genome sequencing and annotation.</title>
        <authorList>
            <consortium name="The Broad Institute Genomics Platform"/>
            <consortium name="The Broad Institute Genome Sequencing Center for Infectious Disease"/>
            <person name="Wu L."/>
            <person name="Ma J."/>
        </authorList>
    </citation>
    <scope>NUCLEOTIDE SEQUENCE [LARGE SCALE GENOMIC DNA]</scope>
    <source>
        <strain evidence="11">JCM 6833</strain>
    </source>
</reference>
<dbReference type="InterPro" id="IPR050131">
    <property type="entry name" value="Peptidase_S8_subtilisin-like"/>
</dbReference>
<name>A0ABP6CPM9_9ACTN</name>
<evidence type="ECO:0000256" key="2">
    <source>
        <dbReference type="ARBA" id="ARBA00022670"/>
    </source>
</evidence>
<feature type="domain" description="Peptidase S8/S53" evidence="9">
    <location>
        <begin position="226"/>
        <end position="488"/>
    </location>
</feature>
<dbReference type="Proteomes" id="UP001501509">
    <property type="component" value="Unassembled WGS sequence"/>
</dbReference>
<gene>
    <name evidence="10" type="ORF">GCM10010411_66130</name>
</gene>
<dbReference type="Gene3D" id="3.40.50.200">
    <property type="entry name" value="Peptidase S8/S53 domain"/>
    <property type="match status" value="1"/>
</dbReference>
<dbReference type="PRINTS" id="PR00723">
    <property type="entry name" value="SUBTILISIN"/>
</dbReference>
<dbReference type="PANTHER" id="PTHR43806">
    <property type="entry name" value="PEPTIDASE S8"/>
    <property type="match status" value="1"/>
</dbReference>
<keyword evidence="8" id="KW-0732">Signal</keyword>
<protein>
    <recommendedName>
        <fullName evidence="9">Peptidase S8/S53 domain-containing protein</fullName>
    </recommendedName>
</protein>
<evidence type="ECO:0000313" key="10">
    <source>
        <dbReference type="EMBL" id="GAA2621009.1"/>
    </source>
</evidence>
<dbReference type="RefSeq" id="WP_344546403.1">
    <property type="nucleotide sequence ID" value="NZ_BAAATD010000010.1"/>
</dbReference>
<feature type="chain" id="PRO_5047243233" description="Peptidase S8/S53 domain-containing protein" evidence="8">
    <location>
        <begin position="29"/>
        <end position="1112"/>
    </location>
</feature>
<keyword evidence="4 5" id="KW-0720">Serine protease</keyword>
<keyword evidence="11" id="KW-1185">Reference proteome</keyword>
<dbReference type="PROSITE" id="PS51892">
    <property type="entry name" value="SUBTILASE"/>
    <property type="match status" value="1"/>
</dbReference>
<comment type="caution">
    <text evidence="10">The sequence shown here is derived from an EMBL/GenBank/DDBJ whole genome shotgun (WGS) entry which is preliminary data.</text>
</comment>
<evidence type="ECO:0000256" key="4">
    <source>
        <dbReference type="ARBA" id="ARBA00022825"/>
    </source>
</evidence>
<feature type="active site" description="Charge relay system" evidence="5">
    <location>
        <position position="267"/>
    </location>
</feature>
<evidence type="ECO:0000256" key="7">
    <source>
        <dbReference type="SAM" id="MobiDB-lite"/>
    </source>
</evidence>
<dbReference type="PANTHER" id="PTHR43806:SF65">
    <property type="entry name" value="SERINE PROTEASE APRX"/>
    <property type="match status" value="1"/>
</dbReference>